<keyword evidence="2" id="KW-1185">Reference proteome</keyword>
<sequence>MPLKSAPLIQAAIRRIIKESVDAAIADERARHANAGNDARGSRPVRGQDAAPTVRECTFAGFMKCNPTGFHGTEGAIELQRWFEKTESVFGISECAEGKKVKFAAATLQGPALTWWNAKVATMGLENGN</sequence>
<dbReference type="EMBL" id="BQNB010018209">
    <property type="protein sequence ID" value="GJT71924.1"/>
    <property type="molecule type" value="Genomic_DNA"/>
</dbReference>
<name>A0ABQ5G964_9ASTR</name>
<proteinExistence type="predicted"/>
<evidence type="ECO:0008006" key="3">
    <source>
        <dbReference type="Google" id="ProtNLM"/>
    </source>
</evidence>
<reference evidence="1" key="2">
    <citation type="submission" date="2022-01" db="EMBL/GenBank/DDBJ databases">
        <authorList>
            <person name="Yamashiro T."/>
            <person name="Shiraishi A."/>
            <person name="Satake H."/>
            <person name="Nakayama K."/>
        </authorList>
    </citation>
    <scope>NUCLEOTIDE SEQUENCE</scope>
</reference>
<evidence type="ECO:0000313" key="2">
    <source>
        <dbReference type="Proteomes" id="UP001151760"/>
    </source>
</evidence>
<evidence type="ECO:0000313" key="1">
    <source>
        <dbReference type="EMBL" id="GJT71924.1"/>
    </source>
</evidence>
<gene>
    <name evidence="1" type="ORF">Tco_1031210</name>
</gene>
<reference evidence="1" key="1">
    <citation type="journal article" date="2022" name="Int. J. Mol. Sci.">
        <title>Draft Genome of Tanacetum Coccineum: Genomic Comparison of Closely Related Tanacetum-Family Plants.</title>
        <authorList>
            <person name="Yamashiro T."/>
            <person name="Shiraishi A."/>
            <person name="Nakayama K."/>
            <person name="Satake H."/>
        </authorList>
    </citation>
    <scope>NUCLEOTIDE SEQUENCE</scope>
</reference>
<organism evidence="1 2">
    <name type="scientific">Tanacetum coccineum</name>
    <dbReference type="NCBI Taxonomy" id="301880"/>
    <lineage>
        <taxon>Eukaryota</taxon>
        <taxon>Viridiplantae</taxon>
        <taxon>Streptophyta</taxon>
        <taxon>Embryophyta</taxon>
        <taxon>Tracheophyta</taxon>
        <taxon>Spermatophyta</taxon>
        <taxon>Magnoliopsida</taxon>
        <taxon>eudicotyledons</taxon>
        <taxon>Gunneridae</taxon>
        <taxon>Pentapetalae</taxon>
        <taxon>asterids</taxon>
        <taxon>campanulids</taxon>
        <taxon>Asterales</taxon>
        <taxon>Asteraceae</taxon>
        <taxon>Asteroideae</taxon>
        <taxon>Anthemideae</taxon>
        <taxon>Anthemidinae</taxon>
        <taxon>Tanacetum</taxon>
    </lineage>
</organism>
<accession>A0ABQ5G964</accession>
<comment type="caution">
    <text evidence="1">The sequence shown here is derived from an EMBL/GenBank/DDBJ whole genome shotgun (WGS) entry which is preliminary data.</text>
</comment>
<dbReference type="Proteomes" id="UP001151760">
    <property type="component" value="Unassembled WGS sequence"/>
</dbReference>
<protein>
    <recommendedName>
        <fullName evidence="3">Reverse transcriptase domain-containing protein</fullName>
    </recommendedName>
</protein>